<feature type="transmembrane region" description="Helical" evidence="1">
    <location>
        <begin position="41"/>
        <end position="62"/>
    </location>
</feature>
<dbReference type="AlphaFoldDB" id="A0A9X1NB37"/>
<evidence type="ECO:0000256" key="1">
    <source>
        <dbReference type="SAM" id="Phobius"/>
    </source>
</evidence>
<keyword evidence="3" id="KW-1185">Reference proteome</keyword>
<reference evidence="2" key="1">
    <citation type="submission" date="2021-11" db="EMBL/GenBank/DDBJ databases">
        <title>Streptomyces corallinus and Kineosporia corallina sp. nov., two new coral-derived marine actinobacteria.</title>
        <authorList>
            <person name="Buangrab K."/>
            <person name="Sutthacheep M."/>
            <person name="Yeemin T."/>
            <person name="Harunari E."/>
            <person name="Igarashi Y."/>
            <person name="Sripreechasak P."/>
            <person name="Kanchanasin P."/>
            <person name="Tanasupawat S."/>
            <person name="Phongsopitanun W."/>
        </authorList>
    </citation>
    <scope>NUCLEOTIDE SEQUENCE</scope>
    <source>
        <strain evidence="2">JCM 31032</strain>
    </source>
</reference>
<sequence length="184" mass="20505">MRERAQQEQDRRLTRVLPLLVPVVPAVVALMLWLGRVPLNAWSVAGVAASAVPPLVLVIEFFRVRGKDRHWLRAPLALGVEPERRKEVLARVRAGQAVAEQDQVIAVDVARRALQRKPVTYGSAAPVGFLIVARLLSGEFLPADVVFYLIFVGMIVVVSLNQREVRCAENWLAQHAPKVSRRGR</sequence>
<proteinExistence type="predicted"/>
<keyword evidence="1" id="KW-0812">Transmembrane</keyword>
<organism evidence="2 3">
    <name type="scientific">Kineosporia babensis</name>
    <dbReference type="NCBI Taxonomy" id="499548"/>
    <lineage>
        <taxon>Bacteria</taxon>
        <taxon>Bacillati</taxon>
        <taxon>Actinomycetota</taxon>
        <taxon>Actinomycetes</taxon>
        <taxon>Kineosporiales</taxon>
        <taxon>Kineosporiaceae</taxon>
        <taxon>Kineosporia</taxon>
    </lineage>
</organism>
<accession>A0A9X1NB37</accession>
<keyword evidence="1" id="KW-0472">Membrane</keyword>
<protein>
    <submittedName>
        <fullName evidence="2">Uncharacterized protein</fullName>
    </submittedName>
</protein>
<evidence type="ECO:0000313" key="3">
    <source>
        <dbReference type="Proteomes" id="UP001138997"/>
    </source>
</evidence>
<feature type="transmembrane region" description="Helical" evidence="1">
    <location>
        <begin position="143"/>
        <end position="160"/>
    </location>
</feature>
<gene>
    <name evidence="2" type="ORF">LR394_06175</name>
</gene>
<dbReference type="RefSeq" id="WP_231439413.1">
    <property type="nucleotide sequence ID" value="NZ_JAJOMB010000003.1"/>
</dbReference>
<feature type="transmembrane region" description="Helical" evidence="1">
    <location>
        <begin position="12"/>
        <end position="35"/>
    </location>
</feature>
<evidence type="ECO:0000313" key="2">
    <source>
        <dbReference type="EMBL" id="MCD5310474.1"/>
    </source>
</evidence>
<keyword evidence="1" id="KW-1133">Transmembrane helix</keyword>
<feature type="transmembrane region" description="Helical" evidence="1">
    <location>
        <begin position="119"/>
        <end position="137"/>
    </location>
</feature>
<dbReference type="EMBL" id="JAJOMB010000003">
    <property type="protein sequence ID" value="MCD5310474.1"/>
    <property type="molecule type" value="Genomic_DNA"/>
</dbReference>
<comment type="caution">
    <text evidence="2">The sequence shown here is derived from an EMBL/GenBank/DDBJ whole genome shotgun (WGS) entry which is preliminary data.</text>
</comment>
<dbReference type="Proteomes" id="UP001138997">
    <property type="component" value="Unassembled WGS sequence"/>
</dbReference>
<name>A0A9X1NB37_9ACTN</name>